<gene>
    <name evidence="1" type="ORF">KHLLAP_LOCUS7801</name>
</gene>
<proteinExistence type="predicted"/>
<sequence>MATSTPKCGSQCDPEKKERVFTCEDGFGSPRFLHLHNEKGACLSEKTTATASYVIKHHNKSGDLEFYYLTSEKLQERKRRPAKSTSPNATVPKVGCRIVGMVANLSFLRDTLDGKMTLLEEVRLIHIHNTTTQTDEEFRAELLRSEKPPLSLEELEAQAEMDVGVLDRLRAPFNPVARTRRVAVERHLQPSFMPGSCNFRIDQEARE</sequence>
<evidence type="ECO:0000313" key="2">
    <source>
        <dbReference type="Proteomes" id="UP001295740"/>
    </source>
</evidence>
<dbReference type="Proteomes" id="UP001295740">
    <property type="component" value="Unassembled WGS sequence"/>
</dbReference>
<dbReference type="AlphaFoldDB" id="A0AAI8VLZ4"/>
<organism evidence="1 2">
    <name type="scientific">Anthostomella pinea</name>
    <dbReference type="NCBI Taxonomy" id="933095"/>
    <lineage>
        <taxon>Eukaryota</taxon>
        <taxon>Fungi</taxon>
        <taxon>Dikarya</taxon>
        <taxon>Ascomycota</taxon>
        <taxon>Pezizomycotina</taxon>
        <taxon>Sordariomycetes</taxon>
        <taxon>Xylariomycetidae</taxon>
        <taxon>Xylariales</taxon>
        <taxon>Xylariaceae</taxon>
        <taxon>Anthostomella</taxon>
    </lineage>
</organism>
<name>A0AAI8VLZ4_9PEZI</name>
<accession>A0AAI8VLZ4</accession>
<reference evidence="1" key="1">
    <citation type="submission" date="2023-10" db="EMBL/GenBank/DDBJ databases">
        <authorList>
            <person name="Hackl T."/>
        </authorList>
    </citation>
    <scope>NUCLEOTIDE SEQUENCE</scope>
</reference>
<dbReference type="EMBL" id="CAUWAG010000010">
    <property type="protein sequence ID" value="CAJ2507333.1"/>
    <property type="molecule type" value="Genomic_DNA"/>
</dbReference>
<protein>
    <submittedName>
        <fullName evidence="1">Uu.00g085190.m01.CDS01</fullName>
    </submittedName>
</protein>
<keyword evidence="2" id="KW-1185">Reference proteome</keyword>
<comment type="caution">
    <text evidence="1">The sequence shown here is derived from an EMBL/GenBank/DDBJ whole genome shotgun (WGS) entry which is preliminary data.</text>
</comment>
<evidence type="ECO:0000313" key="1">
    <source>
        <dbReference type="EMBL" id="CAJ2507333.1"/>
    </source>
</evidence>